<dbReference type="EMBL" id="JAPQKS010000007">
    <property type="protein sequence ID" value="KAJ5220481.1"/>
    <property type="molecule type" value="Genomic_DNA"/>
</dbReference>
<dbReference type="Proteomes" id="UP001150941">
    <property type="component" value="Unassembled WGS sequence"/>
</dbReference>
<evidence type="ECO:0000313" key="2">
    <source>
        <dbReference type="Proteomes" id="UP001150941"/>
    </source>
</evidence>
<dbReference type="GeneID" id="83206284"/>
<keyword evidence="2" id="KW-1185">Reference proteome</keyword>
<organism evidence="1 2">
    <name type="scientific">Penicillium chermesinum</name>
    <dbReference type="NCBI Taxonomy" id="63820"/>
    <lineage>
        <taxon>Eukaryota</taxon>
        <taxon>Fungi</taxon>
        <taxon>Dikarya</taxon>
        <taxon>Ascomycota</taxon>
        <taxon>Pezizomycotina</taxon>
        <taxon>Eurotiomycetes</taxon>
        <taxon>Eurotiomycetidae</taxon>
        <taxon>Eurotiales</taxon>
        <taxon>Aspergillaceae</taxon>
        <taxon>Penicillium</taxon>
    </lineage>
</organism>
<comment type="caution">
    <text evidence="1">The sequence shown here is derived from an EMBL/GenBank/DDBJ whole genome shotgun (WGS) entry which is preliminary data.</text>
</comment>
<sequence length="82" mass="9005">MPSVDFYSPSTIRLNLSALSGPTRKTSYANMCTPVQRVNVLSVQPGPIITALHTDVKFVLWLSFKITGKLVRSTLQLAQSLV</sequence>
<evidence type="ECO:0000313" key="1">
    <source>
        <dbReference type="EMBL" id="KAJ5220481.1"/>
    </source>
</evidence>
<dbReference type="AlphaFoldDB" id="A0A9W9NIK8"/>
<proteinExistence type="predicted"/>
<dbReference type="RefSeq" id="XP_058327311.1">
    <property type="nucleotide sequence ID" value="XM_058478981.1"/>
</dbReference>
<reference evidence="1" key="1">
    <citation type="submission" date="2022-11" db="EMBL/GenBank/DDBJ databases">
        <authorList>
            <person name="Petersen C."/>
        </authorList>
    </citation>
    <scope>NUCLEOTIDE SEQUENCE</scope>
    <source>
        <strain evidence="1">IBT 19713</strain>
    </source>
</reference>
<reference evidence="1" key="2">
    <citation type="journal article" date="2023" name="IMA Fungus">
        <title>Comparative genomic study of the Penicillium genus elucidates a diverse pangenome and 15 lateral gene transfer events.</title>
        <authorList>
            <person name="Petersen C."/>
            <person name="Sorensen T."/>
            <person name="Nielsen M.R."/>
            <person name="Sondergaard T.E."/>
            <person name="Sorensen J.L."/>
            <person name="Fitzpatrick D.A."/>
            <person name="Frisvad J.C."/>
            <person name="Nielsen K.L."/>
        </authorList>
    </citation>
    <scope>NUCLEOTIDE SEQUENCE</scope>
    <source>
        <strain evidence="1">IBT 19713</strain>
    </source>
</reference>
<name>A0A9W9NIK8_9EURO</name>
<protein>
    <submittedName>
        <fullName evidence="1">Uncharacterized protein</fullName>
    </submittedName>
</protein>
<accession>A0A9W9NIK8</accession>
<gene>
    <name evidence="1" type="ORF">N7468_009685</name>
</gene>